<reference evidence="1" key="2">
    <citation type="submission" date="2021-10" db="EMBL/GenBank/DDBJ databases">
        <title>Anaerobic single-cell dispensing facilitates the cultivation of human gut bacteria.</title>
        <authorList>
            <person name="Afrizal A."/>
        </authorList>
    </citation>
    <scope>NUCLEOTIDE SEQUENCE</scope>
    <source>
        <strain evidence="1">CLA-AA-H204</strain>
    </source>
</reference>
<dbReference type="AlphaFoldDB" id="A0AAW4WDW8"/>
<reference evidence="2 4" key="1">
    <citation type="journal article" date="2021" name="ISME Commun">
        <title>Automated analysis of genomic sequences facilitates high-throughput and comprehensive description of bacteria.</title>
        <authorList>
            <person name="Hitch T.C.A."/>
        </authorList>
    </citation>
    <scope>NUCLEOTIDE SEQUENCE [LARGE SCALE GENOMIC DNA]</scope>
    <source>
        <strain evidence="2 4">Sanger_19</strain>
    </source>
</reference>
<protein>
    <submittedName>
        <fullName evidence="1">DNA-directed RNA polymerase subunit M</fullName>
    </submittedName>
</protein>
<sequence length="65" mass="7885">MMKVYICPKCGWIRTVSRRNEVECFKCGNEKMVLAKIPYEKYGKMSEKERKDYSESWLYIHRNSI</sequence>
<accession>A0AAW4WDW8</accession>
<evidence type="ECO:0000313" key="3">
    <source>
        <dbReference type="Proteomes" id="UP001198893"/>
    </source>
</evidence>
<dbReference type="Proteomes" id="UP001209666">
    <property type="component" value="Unassembled WGS sequence"/>
</dbReference>
<reference evidence="2" key="3">
    <citation type="submission" date="2022-09" db="EMBL/GenBank/DDBJ databases">
        <authorList>
            <person name="Hitch T.C.A."/>
        </authorList>
    </citation>
    <scope>NUCLEOTIDE SEQUENCE</scope>
    <source>
        <strain evidence="2">Sanger_19</strain>
    </source>
</reference>
<evidence type="ECO:0000313" key="2">
    <source>
        <dbReference type="EMBL" id="MCU6716046.1"/>
    </source>
</evidence>
<dbReference type="EMBL" id="JAJEQW010000011">
    <property type="protein sequence ID" value="MCC2242774.1"/>
    <property type="molecule type" value="Genomic_DNA"/>
</dbReference>
<dbReference type="RefSeq" id="WP_022244445.1">
    <property type="nucleotide sequence ID" value="NZ_JAJEQW010000011.1"/>
</dbReference>
<dbReference type="InterPro" id="IPR029040">
    <property type="entry name" value="RPABC4/Spt4"/>
</dbReference>
<comment type="caution">
    <text evidence="1">The sequence shown here is derived from an EMBL/GenBank/DDBJ whole genome shotgun (WGS) entry which is preliminary data.</text>
</comment>
<dbReference type="EMBL" id="JAOQKI010000002">
    <property type="protein sequence ID" value="MCU6716046.1"/>
    <property type="molecule type" value="Genomic_DNA"/>
</dbReference>
<organism evidence="1 3">
    <name type="scientific">Roseburia amylophila</name>
    <dbReference type="NCBI Taxonomy" id="2981794"/>
    <lineage>
        <taxon>Bacteria</taxon>
        <taxon>Bacillati</taxon>
        <taxon>Bacillota</taxon>
        <taxon>Clostridia</taxon>
        <taxon>Lachnospirales</taxon>
        <taxon>Lachnospiraceae</taxon>
        <taxon>Roseburia</taxon>
    </lineage>
</organism>
<dbReference type="SUPFAM" id="SSF63393">
    <property type="entry name" value="RNA polymerase subunits"/>
    <property type="match status" value="1"/>
</dbReference>
<keyword evidence="4" id="KW-1185">Reference proteome</keyword>
<proteinExistence type="predicted"/>
<evidence type="ECO:0000313" key="4">
    <source>
        <dbReference type="Proteomes" id="UP001209666"/>
    </source>
</evidence>
<dbReference type="GO" id="GO:0000428">
    <property type="term" value="C:DNA-directed RNA polymerase complex"/>
    <property type="evidence" value="ECO:0007669"/>
    <property type="project" value="UniProtKB-KW"/>
</dbReference>
<keyword evidence="1" id="KW-0804">Transcription</keyword>
<name>A0AAW4WDW8_9FIRM</name>
<gene>
    <name evidence="1" type="ORF">LKD47_10740</name>
    <name evidence="2" type="ORF">OCV43_01990</name>
</gene>
<keyword evidence="1" id="KW-0240">DNA-directed RNA polymerase</keyword>
<evidence type="ECO:0000313" key="1">
    <source>
        <dbReference type="EMBL" id="MCC2242774.1"/>
    </source>
</evidence>
<dbReference type="Proteomes" id="UP001198893">
    <property type="component" value="Unassembled WGS sequence"/>
</dbReference>